<keyword evidence="2" id="KW-1185">Reference proteome</keyword>
<protein>
    <submittedName>
        <fullName evidence="1">Uncharacterized protein</fullName>
    </submittedName>
</protein>
<accession>A0A182FXG9</accession>
<dbReference type="EnsemblMetazoa" id="AALB014340-RA">
    <property type="protein sequence ID" value="AALB014340-PA"/>
    <property type="gene ID" value="AALB014340"/>
</dbReference>
<evidence type="ECO:0000313" key="1">
    <source>
        <dbReference type="EnsemblMetazoa" id="AALB014340-PA"/>
    </source>
</evidence>
<evidence type="ECO:0000313" key="2">
    <source>
        <dbReference type="Proteomes" id="UP000069272"/>
    </source>
</evidence>
<dbReference type="Proteomes" id="UP000069272">
    <property type="component" value="Chromosome 2R"/>
</dbReference>
<proteinExistence type="predicted"/>
<name>A0A182FXG9_ANOAL</name>
<reference evidence="1" key="2">
    <citation type="submission" date="2022-08" db="UniProtKB">
        <authorList>
            <consortium name="EnsemblMetazoa"/>
        </authorList>
    </citation>
    <scope>IDENTIFICATION</scope>
    <source>
        <strain evidence="1">STECLA/ALBI9_A</strain>
    </source>
</reference>
<sequence length="26" mass="3151">MCVLFVVYIFPILLLQRRVCEPIEQQ</sequence>
<reference evidence="1 2" key="1">
    <citation type="journal article" date="2017" name="G3 (Bethesda)">
        <title>The Physical Genome Mapping of Anopheles albimanus Corrected Scaffold Misassemblies and Identified Interarm Rearrangements in Genus Anopheles.</title>
        <authorList>
            <person name="Artemov G.N."/>
            <person name="Peery A.N."/>
            <person name="Jiang X."/>
            <person name="Tu Z."/>
            <person name="Stegniy V.N."/>
            <person name="Sharakhova M.V."/>
            <person name="Sharakhov I.V."/>
        </authorList>
    </citation>
    <scope>NUCLEOTIDE SEQUENCE [LARGE SCALE GENOMIC DNA]</scope>
    <source>
        <strain evidence="1 2">ALBI9_A</strain>
    </source>
</reference>
<organism evidence="1 2">
    <name type="scientific">Anopheles albimanus</name>
    <name type="common">New world malaria mosquito</name>
    <dbReference type="NCBI Taxonomy" id="7167"/>
    <lineage>
        <taxon>Eukaryota</taxon>
        <taxon>Metazoa</taxon>
        <taxon>Ecdysozoa</taxon>
        <taxon>Arthropoda</taxon>
        <taxon>Hexapoda</taxon>
        <taxon>Insecta</taxon>
        <taxon>Pterygota</taxon>
        <taxon>Neoptera</taxon>
        <taxon>Endopterygota</taxon>
        <taxon>Diptera</taxon>
        <taxon>Nematocera</taxon>
        <taxon>Culicoidea</taxon>
        <taxon>Culicidae</taxon>
        <taxon>Anophelinae</taxon>
        <taxon>Anopheles</taxon>
    </lineage>
</organism>
<dbReference type="AlphaFoldDB" id="A0A182FXG9"/>